<keyword evidence="1" id="KW-1133">Transmembrane helix</keyword>
<dbReference type="EMBL" id="JACIDA010000003">
    <property type="protein sequence ID" value="MBB3873290.1"/>
    <property type="molecule type" value="Genomic_DNA"/>
</dbReference>
<proteinExistence type="predicted"/>
<evidence type="ECO:0000313" key="2">
    <source>
        <dbReference type="EMBL" id="MBB3873290.1"/>
    </source>
</evidence>
<evidence type="ECO:0000256" key="1">
    <source>
        <dbReference type="SAM" id="Phobius"/>
    </source>
</evidence>
<keyword evidence="1" id="KW-0472">Membrane</keyword>
<organism evidence="2 3">
    <name type="scientific">Brevundimonas mediterranea</name>
    <dbReference type="NCBI Taxonomy" id="74329"/>
    <lineage>
        <taxon>Bacteria</taxon>
        <taxon>Pseudomonadati</taxon>
        <taxon>Pseudomonadota</taxon>
        <taxon>Alphaproteobacteria</taxon>
        <taxon>Caulobacterales</taxon>
        <taxon>Caulobacteraceae</taxon>
        <taxon>Brevundimonas</taxon>
    </lineage>
</organism>
<dbReference type="AlphaFoldDB" id="A0A7W6A7Q4"/>
<dbReference type="RefSeq" id="WP_183197995.1">
    <property type="nucleotide sequence ID" value="NZ_JACIDA010000003.1"/>
</dbReference>
<keyword evidence="2" id="KW-0282">Flagellum</keyword>
<evidence type="ECO:0000313" key="3">
    <source>
        <dbReference type="Proteomes" id="UP000532936"/>
    </source>
</evidence>
<comment type="caution">
    <text evidence="2">The sequence shown here is derived from an EMBL/GenBank/DDBJ whole genome shotgun (WGS) entry which is preliminary data.</text>
</comment>
<keyword evidence="2" id="KW-0966">Cell projection</keyword>
<reference evidence="2 3" key="1">
    <citation type="submission" date="2020-08" db="EMBL/GenBank/DDBJ databases">
        <title>Genomic Encyclopedia of Type Strains, Phase IV (KMG-IV): sequencing the most valuable type-strain genomes for metagenomic binning, comparative biology and taxonomic classification.</title>
        <authorList>
            <person name="Goeker M."/>
        </authorList>
    </citation>
    <scope>NUCLEOTIDE SEQUENCE [LARGE SCALE GENOMIC DNA]</scope>
    <source>
        <strain evidence="2 3">DSM 14878</strain>
    </source>
</reference>
<dbReference type="Proteomes" id="UP000532936">
    <property type="component" value="Unassembled WGS sequence"/>
</dbReference>
<sequence length="58" mass="6419">MNDAQLHALQMNFLQMLLMFSVSIVAILAIKTVISKMVRALCDRKARAGDHDEPSTSS</sequence>
<name>A0A7W6A7Q4_9CAUL</name>
<protein>
    <submittedName>
        <fullName evidence="2">Flagellar biosynthesis/type III secretory pathway M-ring protein FliF/YscJ</fullName>
    </submittedName>
</protein>
<keyword evidence="1" id="KW-0812">Transmembrane</keyword>
<feature type="transmembrane region" description="Helical" evidence="1">
    <location>
        <begin position="12"/>
        <end position="34"/>
    </location>
</feature>
<keyword evidence="2" id="KW-0969">Cilium</keyword>
<accession>A0A7W6A7Q4</accession>
<gene>
    <name evidence="2" type="ORF">GGR11_002852</name>
</gene>